<feature type="domain" description="Fatty acid desaturase" evidence="5">
    <location>
        <begin position="56"/>
        <end position="303"/>
    </location>
</feature>
<reference evidence="6 7" key="1">
    <citation type="journal article" date="2019" name="Genome Biol. Evol.">
        <title>Day and night: Metabolic profiles and evolutionary relationships of six axenic non-marine cyanobacteria.</title>
        <authorList>
            <person name="Will S.E."/>
            <person name="Henke P."/>
            <person name="Boedeker C."/>
            <person name="Huang S."/>
            <person name="Brinkmann H."/>
            <person name="Rohde M."/>
            <person name="Jarek M."/>
            <person name="Friedl T."/>
            <person name="Seufert S."/>
            <person name="Schumacher M."/>
            <person name="Overmann J."/>
            <person name="Neumann-Schaal M."/>
            <person name="Petersen J."/>
        </authorList>
    </citation>
    <scope>NUCLEOTIDE SEQUENCE [LARGE SCALE GENOMIC DNA]</scope>
    <source>
        <strain evidence="6 7">SAG 39.79</strain>
    </source>
</reference>
<feature type="transmembrane region" description="Helical" evidence="4">
    <location>
        <begin position="31"/>
        <end position="48"/>
    </location>
</feature>
<evidence type="ECO:0000256" key="1">
    <source>
        <dbReference type="ARBA" id="ARBA00001954"/>
    </source>
</evidence>
<feature type="transmembrane region" description="Helical" evidence="4">
    <location>
        <begin position="185"/>
        <end position="205"/>
    </location>
</feature>
<keyword evidence="4" id="KW-1133">Transmembrane helix</keyword>
<dbReference type="GO" id="GO:0008610">
    <property type="term" value="P:lipid biosynthetic process"/>
    <property type="evidence" value="ECO:0007669"/>
    <property type="project" value="UniProtKB-ARBA"/>
</dbReference>
<evidence type="ECO:0000256" key="3">
    <source>
        <dbReference type="ARBA" id="ARBA00023004"/>
    </source>
</evidence>
<dbReference type="AlphaFoldDB" id="A0AB37UG94"/>
<organism evidence="6 7">
    <name type="scientific">Chroococcidiopsis cubana SAG 39.79</name>
    <dbReference type="NCBI Taxonomy" id="388085"/>
    <lineage>
        <taxon>Bacteria</taxon>
        <taxon>Bacillati</taxon>
        <taxon>Cyanobacteriota</taxon>
        <taxon>Cyanophyceae</taxon>
        <taxon>Chroococcidiopsidales</taxon>
        <taxon>Chroococcidiopsidaceae</taxon>
        <taxon>Chroococcidiopsis</taxon>
    </lineage>
</organism>
<comment type="cofactor">
    <cofactor evidence="1">
        <name>Fe(2+)</name>
        <dbReference type="ChEBI" id="CHEBI:29033"/>
    </cofactor>
</comment>
<dbReference type="InterPro" id="IPR005804">
    <property type="entry name" value="FA_desaturase_dom"/>
</dbReference>
<comment type="caution">
    <text evidence="6">The sequence shown here is derived from an EMBL/GenBank/DDBJ whole genome shotgun (WGS) entry which is preliminary data.</text>
</comment>
<dbReference type="GO" id="GO:0016020">
    <property type="term" value="C:membrane"/>
    <property type="evidence" value="ECO:0007669"/>
    <property type="project" value="TreeGrafter"/>
</dbReference>
<evidence type="ECO:0000313" key="6">
    <source>
        <dbReference type="EMBL" id="RUT10615.1"/>
    </source>
</evidence>
<name>A0AB37UG94_9CYAN</name>
<gene>
    <name evidence="6" type="ORF">DSM107010_40680</name>
</gene>
<comment type="similarity">
    <text evidence="2">Belongs to the fatty acid desaturase type 2 family.</text>
</comment>
<keyword evidence="7" id="KW-1185">Reference proteome</keyword>
<protein>
    <recommendedName>
        <fullName evidence="5">Fatty acid desaturase domain-containing protein</fullName>
    </recommendedName>
</protein>
<dbReference type="PANTHER" id="PTHR19353">
    <property type="entry name" value="FATTY ACID DESATURASE 2"/>
    <property type="match status" value="1"/>
</dbReference>
<keyword evidence="4" id="KW-0472">Membrane</keyword>
<dbReference type="RefSeq" id="WP_106169147.1">
    <property type="nucleotide sequence ID" value="NZ_JAVKZF010000001.1"/>
</dbReference>
<dbReference type="InterPro" id="IPR012171">
    <property type="entry name" value="Fatty_acid_desaturase"/>
</dbReference>
<evidence type="ECO:0000256" key="4">
    <source>
        <dbReference type="SAM" id="Phobius"/>
    </source>
</evidence>
<dbReference type="EMBL" id="RSCK01000039">
    <property type="protein sequence ID" value="RUT10615.1"/>
    <property type="molecule type" value="Genomic_DNA"/>
</dbReference>
<proteinExistence type="inferred from homology"/>
<dbReference type="Proteomes" id="UP000282574">
    <property type="component" value="Unassembled WGS sequence"/>
</dbReference>
<keyword evidence="4" id="KW-0812">Transmembrane</keyword>
<evidence type="ECO:0000313" key="7">
    <source>
        <dbReference type="Proteomes" id="UP000282574"/>
    </source>
</evidence>
<evidence type="ECO:0000256" key="2">
    <source>
        <dbReference type="ARBA" id="ARBA00008749"/>
    </source>
</evidence>
<sequence>MKNNNALSHNLPQNLRPTIADLETVNPWLGLWRFISLGLVVLSLATLAWSSHHSILFFGYTMLMGIFYTFWLICTHDAVHHTLTGWTWFDELIPRSISYFMMWPHGTYAQLHRLHHAWNGINLDDPERVQWTLSEYQQTSPWMQWYIRHQLVIDLFGLAGVGLIAKTSANAFRLRQHKPSLPWMLLLDGIGILIVQSTCIIFAIWHNKVLEYVLFWLVLERVVGMMSQARDHLEHYGQWGKASGHQLTQLYACRNLQTIPLVAWLMGGLNYHSIHHAFPSIPFNRLPEAFHRIQAILEQHQLPPMTVGAGYVQETLQLSKRALLIGEPNLNSFTGRHQMLSQF</sequence>
<evidence type="ECO:0000259" key="5">
    <source>
        <dbReference type="Pfam" id="PF00487"/>
    </source>
</evidence>
<accession>A0AB37UG94</accession>
<feature type="transmembrane region" description="Helical" evidence="4">
    <location>
        <begin position="55"/>
        <end position="73"/>
    </location>
</feature>
<dbReference type="Pfam" id="PF00487">
    <property type="entry name" value="FA_desaturase"/>
    <property type="match status" value="1"/>
</dbReference>
<dbReference type="PANTHER" id="PTHR19353:SF19">
    <property type="entry name" value="DELTA(5) FATTY ACID DESATURASE C-RELATED"/>
    <property type="match status" value="1"/>
</dbReference>
<keyword evidence="3" id="KW-0408">Iron</keyword>
<dbReference type="GO" id="GO:0016717">
    <property type="term" value="F:oxidoreductase activity, acting on paired donors, with oxidation of a pair of donors resulting in the reduction of molecular oxygen to two molecules of water"/>
    <property type="evidence" value="ECO:0007669"/>
    <property type="project" value="TreeGrafter"/>
</dbReference>